<dbReference type="CDD" id="cd00090">
    <property type="entry name" value="HTH_ARSR"/>
    <property type="match status" value="1"/>
</dbReference>
<protein>
    <submittedName>
        <fullName evidence="1">Helix-turn-helix domain-containing protein</fullName>
    </submittedName>
</protein>
<dbReference type="Proteomes" id="UP001500503">
    <property type="component" value="Unassembled WGS sequence"/>
</dbReference>
<evidence type="ECO:0000313" key="1">
    <source>
        <dbReference type="EMBL" id="GAA4486640.1"/>
    </source>
</evidence>
<dbReference type="Pfam" id="PF12840">
    <property type="entry name" value="HTH_20"/>
    <property type="match status" value="1"/>
</dbReference>
<dbReference type="InterPro" id="IPR036390">
    <property type="entry name" value="WH_DNA-bd_sf"/>
</dbReference>
<dbReference type="Gene3D" id="1.10.10.10">
    <property type="entry name" value="Winged helix-like DNA-binding domain superfamily/Winged helix DNA-binding domain"/>
    <property type="match status" value="1"/>
</dbReference>
<dbReference type="InterPro" id="IPR036388">
    <property type="entry name" value="WH-like_DNA-bd_sf"/>
</dbReference>
<reference evidence="2" key="1">
    <citation type="journal article" date="2019" name="Int. J. Syst. Evol. Microbiol.">
        <title>The Global Catalogue of Microorganisms (GCM) 10K type strain sequencing project: providing services to taxonomists for standard genome sequencing and annotation.</title>
        <authorList>
            <consortium name="The Broad Institute Genomics Platform"/>
            <consortium name="The Broad Institute Genome Sequencing Center for Infectious Disease"/>
            <person name="Wu L."/>
            <person name="Ma J."/>
        </authorList>
    </citation>
    <scope>NUCLEOTIDE SEQUENCE [LARGE SCALE GENOMIC DNA]</scope>
    <source>
        <strain evidence="2">JCM 17933</strain>
    </source>
</reference>
<accession>A0ABP8PFC3</accession>
<dbReference type="InterPro" id="IPR011991">
    <property type="entry name" value="ArsR-like_HTH"/>
</dbReference>
<dbReference type="SUPFAM" id="SSF46785">
    <property type="entry name" value="Winged helix' DNA-binding domain"/>
    <property type="match status" value="1"/>
</dbReference>
<organism evidence="1 2">
    <name type="scientific">Actinoallomurus oryzae</name>
    <dbReference type="NCBI Taxonomy" id="502180"/>
    <lineage>
        <taxon>Bacteria</taxon>
        <taxon>Bacillati</taxon>
        <taxon>Actinomycetota</taxon>
        <taxon>Actinomycetes</taxon>
        <taxon>Streptosporangiales</taxon>
        <taxon>Thermomonosporaceae</taxon>
        <taxon>Actinoallomurus</taxon>
    </lineage>
</organism>
<dbReference type="EMBL" id="BAABHF010000010">
    <property type="protein sequence ID" value="GAA4486640.1"/>
    <property type="molecule type" value="Genomic_DNA"/>
</dbReference>
<gene>
    <name evidence="1" type="ORF">GCM10023191_013270</name>
</gene>
<proteinExistence type="predicted"/>
<name>A0ABP8PFC3_9ACTN</name>
<comment type="caution">
    <text evidence="1">The sequence shown here is derived from an EMBL/GenBank/DDBJ whole genome shotgun (WGS) entry which is preliminary data.</text>
</comment>
<sequence>MLAVLREASSPQSIVEIADRVGVHPNTVRFHLDVLTENGQVERVTPEHRSPGRPPQLFRAVRRMDPNTPRRYRVLAEILTQSLGEDPDPSGRAVEAGRAWGRSHHDPAGATEEPVKRLVTLLEDLGFGPEVEEGGDAGGLPSIGLRSCPFLELAMSRPQITCPIHLGLMQGAMDAWGSGVSVDRLDPFVEPDLCRAHLRTRPTSGVSRTDRT</sequence>
<evidence type="ECO:0000313" key="2">
    <source>
        <dbReference type="Proteomes" id="UP001500503"/>
    </source>
</evidence>
<keyword evidence="2" id="KW-1185">Reference proteome</keyword>